<dbReference type="GO" id="GO:0004475">
    <property type="term" value="F:mannose-1-phosphate guanylyltransferase (GTP) activity"/>
    <property type="evidence" value="ECO:0007669"/>
    <property type="project" value="UniProtKB-EC"/>
</dbReference>
<keyword evidence="2" id="KW-0548">Nucleotidyltransferase</keyword>
<sequence>EHRRSGTGRQWHRSLRGRRQRHAALGPLGGRRHGRALHGQADYRAARSAPLPAISPPSVGALDDGRGRGRGRDRRHGPSARLRRARPYPARGEAPDPQRRRRAAGLRRGSGRRPPRRKRHRSGLRRL</sequence>
<dbReference type="EMBL" id="CADCUC010000303">
    <property type="protein sequence ID" value="CAA9332887.1"/>
    <property type="molecule type" value="Genomic_DNA"/>
</dbReference>
<feature type="non-terminal residue" evidence="2">
    <location>
        <position position="1"/>
    </location>
</feature>
<feature type="compositionally biased region" description="Basic residues" evidence="1">
    <location>
        <begin position="68"/>
        <end position="86"/>
    </location>
</feature>
<name>A0A6J4LG58_9HYPH</name>
<dbReference type="EC" id="5.3.1.8" evidence="2"/>
<evidence type="ECO:0000256" key="1">
    <source>
        <dbReference type="SAM" id="MobiDB-lite"/>
    </source>
</evidence>
<feature type="compositionally biased region" description="Basic residues" evidence="1">
    <location>
        <begin position="99"/>
        <end position="127"/>
    </location>
</feature>
<dbReference type="EC" id="2.7.7.13" evidence="2"/>
<keyword evidence="2" id="KW-0413">Isomerase</keyword>
<feature type="non-terminal residue" evidence="2">
    <location>
        <position position="127"/>
    </location>
</feature>
<dbReference type="GO" id="GO:0004476">
    <property type="term" value="F:mannose-6-phosphate isomerase activity"/>
    <property type="evidence" value="ECO:0007669"/>
    <property type="project" value="UniProtKB-EC"/>
</dbReference>
<evidence type="ECO:0000313" key="2">
    <source>
        <dbReference type="EMBL" id="CAA9332887.1"/>
    </source>
</evidence>
<feature type="compositionally biased region" description="Basic residues" evidence="1">
    <location>
        <begin position="1"/>
        <end position="22"/>
    </location>
</feature>
<gene>
    <name evidence="2" type="ORF">AVDCRST_MAG90-1580</name>
</gene>
<dbReference type="AlphaFoldDB" id="A0A6J4LG58"/>
<protein>
    <submittedName>
        <fullName evidence="2">Mannose-1-phosphate guanylyltransferase / Mannose-6-phosphate isomerase</fullName>
        <ecNumber evidence="2">2.7.7.13</ecNumber>
        <ecNumber evidence="2">5.3.1.8</ecNumber>
    </submittedName>
</protein>
<organism evidence="2">
    <name type="scientific">uncultured Microvirga sp</name>
    <dbReference type="NCBI Taxonomy" id="412392"/>
    <lineage>
        <taxon>Bacteria</taxon>
        <taxon>Pseudomonadati</taxon>
        <taxon>Pseudomonadota</taxon>
        <taxon>Alphaproteobacteria</taxon>
        <taxon>Hyphomicrobiales</taxon>
        <taxon>Methylobacteriaceae</taxon>
        <taxon>Microvirga</taxon>
        <taxon>environmental samples</taxon>
    </lineage>
</organism>
<feature type="region of interest" description="Disordered" evidence="1">
    <location>
        <begin position="1"/>
        <end position="127"/>
    </location>
</feature>
<reference evidence="2" key="1">
    <citation type="submission" date="2020-02" db="EMBL/GenBank/DDBJ databases">
        <authorList>
            <person name="Meier V. D."/>
        </authorList>
    </citation>
    <scope>NUCLEOTIDE SEQUENCE</scope>
    <source>
        <strain evidence="2">AVDCRST_MAG90</strain>
    </source>
</reference>
<accession>A0A6J4LG58</accession>
<keyword evidence="2" id="KW-0808">Transferase</keyword>
<proteinExistence type="predicted"/>